<protein>
    <submittedName>
        <fullName evidence="1">Uncharacterized protein</fullName>
    </submittedName>
</protein>
<accession>A0A0U1M928</accession>
<keyword evidence="2" id="KW-1185">Reference proteome</keyword>
<gene>
    <name evidence="1" type="ORF">PISL3812_09210</name>
</gene>
<proteinExistence type="predicted"/>
<organism evidence="1 2">
    <name type="scientific">Talaromyces islandicus</name>
    <name type="common">Penicillium islandicum</name>
    <dbReference type="NCBI Taxonomy" id="28573"/>
    <lineage>
        <taxon>Eukaryota</taxon>
        <taxon>Fungi</taxon>
        <taxon>Dikarya</taxon>
        <taxon>Ascomycota</taxon>
        <taxon>Pezizomycotina</taxon>
        <taxon>Eurotiomycetes</taxon>
        <taxon>Eurotiomycetidae</taxon>
        <taxon>Eurotiales</taxon>
        <taxon>Trichocomaceae</taxon>
        <taxon>Talaromyces</taxon>
        <taxon>Talaromyces sect. Islandici</taxon>
    </lineage>
</organism>
<evidence type="ECO:0000313" key="2">
    <source>
        <dbReference type="Proteomes" id="UP000054383"/>
    </source>
</evidence>
<dbReference type="AlphaFoldDB" id="A0A0U1M928"/>
<name>A0A0U1M928_TALIS</name>
<evidence type="ECO:0000313" key="1">
    <source>
        <dbReference type="EMBL" id="CRG92154.1"/>
    </source>
</evidence>
<dbReference type="Proteomes" id="UP000054383">
    <property type="component" value="Unassembled WGS sequence"/>
</dbReference>
<reference evidence="1 2" key="1">
    <citation type="submission" date="2015-04" db="EMBL/GenBank/DDBJ databases">
        <authorList>
            <person name="Syromyatnikov M.Y."/>
            <person name="Popov V.N."/>
        </authorList>
    </citation>
    <scope>NUCLEOTIDE SEQUENCE [LARGE SCALE GENOMIC DNA]</scope>
    <source>
        <strain evidence="1">WF-38-12</strain>
    </source>
</reference>
<dbReference type="EMBL" id="CVMT01000011">
    <property type="protein sequence ID" value="CRG92154.1"/>
    <property type="molecule type" value="Genomic_DNA"/>
</dbReference>
<sequence>MKAYAASLQAEQPPKATIHRRDEDIDDTEMKSSQEDWNSYFSKFLHSNNALRKLIPDALAALKQCPETTDWKTPIDLPGPLLEWLTGQRGILFPKTLISSFDDVKKNSN</sequence>